<reference evidence="2 3" key="1">
    <citation type="submission" date="2023-10" db="EMBL/GenBank/DDBJ databases">
        <title>Chromosome-scale genome assembly provides insights into flower coloration mechanisms of Canna indica.</title>
        <authorList>
            <person name="Li C."/>
        </authorList>
    </citation>
    <scope>NUCLEOTIDE SEQUENCE [LARGE SCALE GENOMIC DNA]</scope>
    <source>
        <tissue evidence="2">Flower</tissue>
    </source>
</reference>
<dbReference type="PANTHER" id="PTHR35324">
    <property type="entry name" value="BNAA08G03750D PROTEIN"/>
    <property type="match status" value="1"/>
</dbReference>
<proteinExistence type="predicted"/>
<feature type="compositionally biased region" description="Polar residues" evidence="1">
    <location>
        <begin position="10"/>
        <end position="22"/>
    </location>
</feature>
<dbReference type="EMBL" id="CP136891">
    <property type="protein sequence ID" value="WOK99611.1"/>
    <property type="molecule type" value="Genomic_DNA"/>
</dbReference>
<name>A0AAQ3K3X6_9LILI</name>
<organism evidence="2 3">
    <name type="scientific">Canna indica</name>
    <name type="common">Indian-shot</name>
    <dbReference type="NCBI Taxonomy" id="4628"/>
    <lineage>
        <taxon>Eukaryota</taxon>
        <taxon>Viridiplantae</taxon>
        <taxon>Streptophyta</taxon>
        <taxon>Embryophyta</taxon>
        <taxon>Tracheophyta</taxon>
        <taxon>Spermatophyta</taxon>
        <taxon>Magnoliopsida</taxon>
        <taxon>Liliopsida</taxon>
        <taxon>Zingiberales</taxon>
        <taxon>Cannaceae</taxon>
        <taxon>Canna</taxon>
    </lineage>
</organism>
<accession>A0AAQ3K3X6</accession>
<protein>
    <submittedName>
        <fullName evidence="2">Uncharacterized protein</fullName>
    </submittedName>
</protein>
<feature type="region of interest" description="Disordered" evidence="1">
    <location>
        <begin position="1"/>
        <end position="22"/>
    </location>
</feature>
<gene>
    <name evidence="2" type="ORF">Cni_G08323</name>
</gene>
<evidence type="ECO:0000313" key="2">
    <source>
        <dbReference type="EMBL" id="WOK99611.1"/>
    </source>
</evidence>
<evidence type="ECO:0000256" key="1">
    <source>
        <dbReference type="SAM" id="MobiDB-lite"/>
    </source>
</evidence>
<feature type="compositionally biased region" description="Basic and acidic residues" evidence="1">
    <location>
        <begin position="80"/>
        <end position="90"/>
    </location>
</feature>
<evidence type="ECO:0000313" key="3">
    <source>
        <dbReference type="Proteomes" id="UP001327560"/>
    </source>
</evidence>
<dbReference type="Proteomes" id="UP001327560">
    <property type="component" value="Chromosome 2"/>
</dbReference>
<keyword evidence="3" id="KW-1185">Reference proteome</keyword>
<dbReference type="PANTHER" id="PTHR35324:SF4">
    <property type="entry name" value="EXPRESSED PROTEIN"/>
    <property type="match status" value="1"/>
</dbReference>
<dbReference type="AlphaFoldDB" id="A0AAQ3K3X6"/>
<sequence length="97" mass="10613">MASLVPHKPCSSSSSYGDENKLPSSVTTCLYLIKPDDAAGGGERRSLDKEVVLRRIRQRKRVSRLRAALQSLLKPAPGIAKEEGEPKSMLDDAFSFP</sequence>
<feature type="region of interest" description="Disordered" evidence="1">
    <location>
        <begin position="76"/>
        <end position="97"/>
    </location>
</feature>